<proteinExistence type="predicted"/>
<dbReference type="OrthoDB" id="6457937at2"/>
<dbReference type="GO" id="GO:0016491">
    <property type="term" value="F:oxidoreductase activity"/>
    <property type="evidence" value="ECO:0007669"/>
    <property type="project" value="UniProtKB-KW"/>
</dbReference>
<protein>
    <submittedName>
        <fullName evidence="3">Uncharacterized protein DUF4243</fullName>
    </submittedName>
</protein>
<dbReference type="PANTHER" id="PTHR35870:SF1">
    <property type="entry name" value="PROTEIN, PUTATIVE (AFU_ORTHOLOGUE AFUA_5G03330)-RELATED"/>
    <property type="match status" value="1"/>
</dbReference>
<dbReference type="Proteomes" id="UP000295357">
    <property type="component" value="Unassembled WGS sequence"/>
</dbReference>
<comment type="caution">
    <text evidence="3">The sequence shown here is derived from an EMBL/GenBank/DDBJ whole genome shotgun (WGS) entry which is preliminary data.</text>
</comment>
<feature type="region of interest" description="Disordered" evidence="2">
    <location>
        <begin position="1"/>
        <end position="29"/>
    </location>
</feature>
<dbReference type="InterPro" id="IPR025337">
    <property type="entry name" value="Questin_oxidase-like"/>
</dbReference>
<dbReference type="Pfam" id="PF14027">
    <property type="entry name" value="Questin_oxidase"/>
    <property type="match status" value="1"/>
</dbReference>
<name>A0A4R6NAC8_9BURK</name>
<keyword evidence="1" id="KW-0560">Oxidoreductase</keyword>
<evidence type="ECO:0000313" key="3">
    <source>
        <dbReference type="EMBL" id="TDP12571.1"/>
    </source>
</evidence>
<sequence>MLNPTSETKTTAAADAAPTASSRAHASGPGDSAATLLALLDEGLALWPEYRAQLSSHLPMALDALQQLGASSQRLREFQRHYALRLRPVPEHARDAHRPECMGRIEDYPQWFAHYRAALAARGRDGLLRAELPVLMPGVSAVAFHGLIRTGHALRHGHQGELAAALAYWASRYQPLPAPTDMRPMTLTDWLAALRALPGAEAMPQRGLIAERMADWGLRADWRALAGRLPDAELPALARGAAALYAATASFTVLHLITASAALRALQPWLDGEPGSARQFIHAAAAALMASGAVQATAALPAGDEAVLPDWPRLAADAIAQHDDHVIKLVAACRAHAAADPAPVWQAAAARALQPKTPQAP</sequence>
<keyword evidence="4" id="KW-1185">Reference proteome</keyword>
<dbReference type="EMBL" id="SNXE01000001">
    <property type="protein sequence ID" value="TDP12571.1"/>
    <property type="molecule type" value="Genomic_DNA"/>
</dbReference>
<reference evidence="3 4" key="1">
    <citation type="submission" date="2019-03" db="EMBL/GenBank/DDBJ databases">
        <title>Genomic Encyclopedia of Type Strains, Phase IV (KMG-IV): sequencing the most valuable type-strain genomes for metagenomic binning, comparative biology and taxonomic classification.</title>
        <authorList>
            <person name="Goeker M."/>
        </authorList>
    </citation>
    <scope>NUCLEOTIDE SEQUENCE [LARGE SCALE GENOMIC DNA]</scope>
    <source>
        <strain evidence="3 4">DSM 25082</strain>
    </source>
</reference>
<dbReference type="AlphaFoldDB" id="A0A4R6NAC8"/>
<evidence type="ECO:0000313" key="4">
    <source>
        <dbReference type="Proteomes" id="UP000295357"/>
    </source>
</evidence>
<gene>
    <name evidence="3" type="ORF">DFR39_10143</name>
</gene>
<accession>A0A4R6NAC8</accession>
<dbReference type="RefSeq" id="WP_133601525.1">
    <property type="nucleotide sequence ID" value="NZ_JAUFPJ010000005.1"/>
</dbReference>
<evidence type="ECO:0000256" key="1">
    <source>
        <dbReference type="ARBA" id="ARBA00023002"/>
    </source>
</evidence>
<organism evidence="3 4">
    <name type="scientific">Roseateles asaccharophilus</name>
    <dbReference type="NCBI Taxonomy" id="582607"/>
    <lineage>
        <taxon>Bacteria</taxon>
        <taxon>Pseudomonadati</taxon>
        <taxon>Pseudomonadota</taxon>
        <taxon>Betaproteobacteria</taxon>
        <taxon>Burkholderiales</taxon>
        <taxon>Sphaerotilaceae</taxon>
        <taxon>Roseateles</taxon>
    </lineage>
</organism>
<dbReference type="PANTHER" id="PTHR35870">
    <property type="entry name" value="PROTEIN, PUTATIVE (AFU_ORTHOLOGUE AFUA_5G03330)-RELATED"/>
    <property type="match status" value="1"/>
</dbReference>
<evidence type="ECO:0000256" key="2">
    <source>
        <dbReference type="SAM" id="MobiDB-lite"/>
    </source>
</evidence>